<comment type="caution">
    <text evidence="15">The sequence shown here is derived from an EMBL/GenBank/DDBJ whole genome shotgun (WGS) entry which is preliminary data.</text>
</comment>
<feature type="domain" description="SMP-LTD" evidence="14">
    <location>
        <begin position="259"/>
        <end position="464"/>
    </location>
</feature>
<keyword evidence="6" id="KW-0256">Endoplasmic reticulum</keyword>
<feature type="compositionally biased region" description="Low complexity" evidence="11">
    <location>
        <begin position="1314"/>
        <end position="1327"/>
    </location>
</feature>
<evidence type="ECO:0000256" key="1">
    <source>
        <dbReference type="ARBA" id="ARBA00004586"/>
    </source>
</evidence>
<dbReference type="Pfam" id="PF24920">
    <property type="entry name" value="C2_TCB1"/>
    <property type="match status" value="1"/>
</dbReference>
<reference evidence="15" key="1">
    <citation type="submission" date="2023-01" db="EMBL/GenBank/DDBJ databases">
        <title>The chitinases involved in constricting ring structure development in the nematode-trapping fungus Drechslerella dactyloides.</title>
        <authorList>
            <person name="Wang R."/>
            <person name="Zhang L."/>
            <person name="Tang P."/>
            <person name="Li S."/>
            <person name="Liang L."/>
        </authorList>
    </citation>
    <scope>NUCLEOTIDE SEQUENCE</scope>
    <source>
        <strain evidence="15">YMF1.00031</strain>
    </source>
</reference>
<keyword evidence="2" id="KW-0813">Transport</keyword>
<keyword evidence="10 12" id="KW-0472">Membrane</keyword>
<feature type="compositionally biased region" description="Polar residues" evidence="11">
    <location>
        <begin position="1344"/>
        <end position="1355"/>
    </location>
</feature>
<evidence type="ECO:0000256" key="3">
    <source>
        <dbReference type="ARBA" id="ARBA00022553"/>
    </source>
</evidence>
<evidence type="ECO:0000256" key="7">
    <source>
        <dbReference type="ARBA" id="ARBA00022989"/>
    </source>
</evidence>
<dbReference type="SMART" id="SM00239">
    <property type="entry name" value="C2"/>
    <property type="match status" value="5"/>
</dbReference>
<evidence type="ECO:0000256" key="8">
    <source>
        <dbReference type="ARBA" id="ARBA00023055"/>
    </source>
</evidence>
<name>A0AAD6J419_DREDA</name>
<dbReference type="CDD" id="cd04045">
    <property type="entry name" value="C2C_Tricalbin-like"/>
    <property type="match status" value="1"/>
</dbReference>
<feature type="domain" description="C2" evidence="13">
    <location>
        <begin position="608"/>
        <end position="723"/>
    </location>
</feature>
<dbReference type="PIRSF" id="PIRSF037232">
    <property type="entry name" value="Tricalbin"/>
    <property type="match status" value="1"/>
</dbReference>
<keyword evidence="5" id="KW-0677">Repeat</keyword>
<feature type="region of interest" description="Disordered" evidence="11">
    <location>
        <begin position="904"/>
        <end position="943"/>
    </location>
</feature>
<dbReference type="GO" id="GO:0006869">
    <property type="term" value="P:lipid transport"/>
    <property type="evidence" value="ECO:0007669"/>
    <property type="project" value="UniProtKB-KW"/>
</dbReference>
<feature type="domain" description="C2" evidence="13">
    <location>
        <begin position="1099"/>
        <end position="1217"/>
    </location>
</feature>
<dbReference type="GO" id="GO:0071944">
    <property type="term" value="C:cell periphery"/>
    <property type="evidence" value="ECO:0007669"/>
    <property type="project" value="UniProtKB-ARBA"/>
</dbReference>
<dbReference type="Pfam" id="PF25669">
    <property type="entry name" value="SMP_MUG190-like"/>
    <property type="match status" value="1"/>
</dbReference>
<feature type="compositionally biased region" description="Low complexity" evidence="11">
    <location>
        <begin position="1510"/>
        <end position="1519"/>
    </location>
</feature>
<evidence type="ECO:0000256" key="12">
    <source>
        <dbReference type="SAM" id="Phobius"/>
    </source>
</evidence>
<dbReference type="Gene3D" id="2.60.40.150">
    <property type="entry name" value="C2 domain"/>
    <property type="match status" value="4"/>
</dbReference>
<dbReference type="Proteomes" id="UP001221413">
    <property type="component" value="Unassembled WGS sequence"/>
</dbReference>
<protein>
    <submittedName>
        <fullName evidence="15">Tricalbin-3</fullName>
    </submittedName>
</protein>
<dbReference type="CDD" id="cd04052">
    <property type="entry name" value="C2B_Tricalbin-like"/>
    <property type="match status" value="1"/>
</dbReference>
<keyword evidence="16" id="KW-1185">Reference proteome</keyword>
<keyword evidence="9" id="KW-0446">Lipid-binding</keyword>
<evidence type="ECO:0000256" key="5">
    <source>
        <dbReference type="ARBA" id="ARBA00022737"/>
    </source>
</evidence>
<proteinExistence type="predicted"/>
<organism evidence="15 16">
    <name type="scientific">Drechslerella dactyloides</name>
    <name type="common">Nematode-trapping fungus</name>
    <name type="synonym">Arthrobotrys dactyloides</name>
    <dbReference type="NCBI Taxonomy" id="74499"/>
    <lineage>
        <taxon>Eukaryota</taxon>
        <taxon>Fungi</taxon>
        <taxon>Dikarya</taxon>
        <taxon>Ascomycota</taxon>
        <taxon>Pezizomycotina</taxon>
        <taxon>Orbiliomycetes</taxon>
        <taxon>Orbiliales</taxon>
        <taxon>Orbiliaceae</taxon>
        <taxon>Drechslerella</taxon>
    </lineage>
</organism>
<evidence type="ECO:0000259" key="13">
    <source>
        <dbReference type="PROSITE" id="PS50004"/>
    </source>
</evidence>
<evidence type="ECO:0000256" key="6">
    <source>
        <dbReference type="ARBA" id="ARBA00022824"/>
    </source>
</evidence>
<evidence type="ECO:0000259" key="14">
    <source>
        <dbReference type="PROSITE" id="PS51847"/>
    </source>
</evidence>
<dbReference type="InterPro" id="IPR037765">
    <property type="entry name" value="C2B_Tricalbin"/>
</dbReference>
<evidence type="ECO:0000256" key="2">
    <source>
        <dbReference type="ARBA" id="ARBA00022448"/>
    </source>
</evidence>
<feature type="transmembrane region" description="Helical" evidence="12">
    <location>
        <begin position="206"/>
        <end position="232"/>
    </location>
</feature>
<feature type="compositionally biased region" description="Pro residues" evidence="11">
    <location>
        <begin position="1"/>
        <end position="21"/>
    </location>
</feature>
<comment type="subcellular location">
    <subcellularLocation>
        <location evidence="1">Endoplasmic reticulum membrane</location>
    </subcellularLocation>
</comment>
<keyword evidence="4 12" id="KW-0812">Transmembrane</keyword>
<evidence type="ECO:0000313" key="16">
    <source>
        <dbReference type="Proteomes" id="UP001221413"/>
    </source>
</evidence>
<dbReference type="InterPro" id="IPR056910">
    <property type="entry name" value="TCB1-3_C2"/>
</dbReference>
<evidence type="ECO:0000256" key="9">
    <source>
        <dbReference type="ARBA" id="ARBA00023121"/>
    </source>
</evidence>
<accession>A0AAD6J419</accession>
<feature type="region of interest" description="Disordered" evidence="11">
    <location>
        <begin position="1485"/>
        <end position="1519"/>
    </location>
</feature>
<dbReference type="GO" id="GO:0005789">
    <property type="term" value="C:endoplasmic reticulum membrane"/>
    <property type="evidence" value="ECO:0007669"/>
    <property type="project" value="UniProtKB-SubCell"/>
</dbReference>
<dbReference type="InterPro" id="IPR031468">
    <property type="entry name" value="SMP_LBD"/>
</dbReference>
<dbReference type="PROSITE" id="PS51847">
    <property type="entry name" value="SMP"/>
    <property type="match status" value="1"/>
</dbReference>
<gene>
    <name evidence="15" type="ORF">Dda_2565</name>
</gene>
<evidence type="ECO:0000313" key="15">
    <source>
        <dbReference type="EMBL" id="KAJ6261766.1"/>
    </source>
</evidence>
<dbReference type="GO" id="GO:0061817">
    <property type="term" value="P:endoplasmic reticulum-plasma membrane tethering"/>
    <property type="evidence" value="ECO:0007669"/>
    <property type="project" value="InterPro"/>
</dbReference>
<dbReference type="EMBL" id="JAQGDS010000003">
    <property type="protein sequence ID" value="KAJ6261766.1"/>
    <property type="molecule type" value="Genomic_DNA"/>
</dbReference>
<dbReference type="InterPro" id="IPR037762">
    <property type="entry name" value="C2C_Tricalbin"/>
</dbReference>
<dbReference type="PANTHER" id="PTHR46980">
    <property type="entry name" value="TRICALBIN-1-RELATED"/>
    <property type="match status" value="1"/>
</dbReference>
<feature type="region of interest" description="Disordered" evidence="11">
    <location>
        <begin position="1293"/>
        <end position="1373"/>
    </location>
</feature>
<dbReference type="CDD" id="cd04040">
    <property type="entry name" value="C2D_Tricalbin-like"/>
    <property type="match status" value="1"/>
</dbReference>
<dbReference type="InterPro" id="IPR052455">
    <property type="entry name" value="Tricalbin_domain"/>
</dbReference>
<keyword evidence="3" id="KW-0597">Phosphoprotein</keyword>
<dbReference type="InterPro" id="IPR037761">
    <property type="entry name" value="C2A_Tricalbin"/>
</dbReference>
<feature type="compositionally biased region" description="Polar residues" evidence="11">
    <location>
        <begin position="1363"/>
        <end position="1373"/>
    </location>
</feature>
<dbReference type="PROSITE" id="PS50004">
    <property type="entry name" value="C2"/>
    <property type="match status" value="4"/>
</dbReference>
<feature type="domain" description="C2" evidence="13">
    <location>
        <begin position="460"/>
        <end position="578"/>
    </location>
</feature>
<dbReference type="CDD" id="cd04044">
    <property type="entry name" value="C2A_Tricalbin-like"/>
    <property type="match status" value="1"/>
</dbReference>
<evidence type="ECO:0000256" key="10">
    <source>
        <dbReference type="ARBA" id="ARBA00023136"/>
    </source>
</evidence>
<feature type="domain" description="C2" evidence="13">
    <location>
        <begin position="740"/>
        <end position="860"/>
    </location>
</feature>
<evidence type="ECO:0000256" key="11">
    <source>
        <dbReference type="SAM" id="MobiDB-lite"/>
    </source>
</evidence>
<dbReference type="InterPro" id="IPR017147">
    <property type="entry name" value="Tricalbin"/>
</dbReference>
<keyword evidence="8" id="KW-0445">Lipid transport</keyword>
<dbReference type="Pfam" id="PF00168">
    <property type="entry name" value="C2"/>
    <property type="match status" value="4"/>
</dbReference>
<feature type="compositionally biased region" description="Basic and acidic residues" evidence="11">
    <location>
        <begin position="904"/>
        <end position="916"/>
    </location>
</feature>
<dbReference type="InterPro" id="IPR037756">
    <property type="entry name" value="C2D_Tricalbin"/>
</dbReference>
<evidence type="ECO:0000256" key="4">
    <source>
        <dbReference type="ARBA" id="ARBA00022692"/>
    </source>
</evidence>
<dbReference type="CDD" id="cd21678">
    <property type="entry name" value="SMP_TCB"/>
    <property type="match status" value="1"/>
</dbReference>
<dbReference type="PANTHER" id="PTHR46980:SF2">
    <property type="entry name" value="TRICALBIN-1-RELATED"/>
    <property type="match status" value="1"/>
</dbReference>
<feature type="compositionally biased region" description="Basic and acidic residues" evidence="11">
    <location>
        <begin position="1490"/>
        <end position="1499"/>
    </location>
</feature>
<keyword evidence="7 12" id="KW-1133">Transmembrane helix</keyword>
<feature type="region of interest" description="Disordered" evidence="11">
    <location>
        <begin position="1"/>
        <end position="143"/>
    </location>
</feature>
<dbReference type="InterPro" id="IPR035892">
    <property type="entry name" value="C2_domain_sf"/>
</dbReference>
<dbReference type="GO" id="GO:0008289">
    <property type="term" value="F:lipid binding"/>
    <property type="evidence" value="ECO:0007669"/>
    <property type="project" value="UniProtKB-KW"/>
</dbReference>
<sequence>MASPTPPPPQIHTPATPPDSPSRPSAQDVKMSGEAIQEQIKNEAIDSGVPAFKFDPESTPAEKAAEAKKAIPEGLTLQPPTRAAPVIDPDASTPKTEKSAVSGAGASRPASRPISRATTPANALDKPPAYVNGHPKAGDGEWGRTGWAPRFGAAINESAPVETLAVPGALNEEVEPDKSTWLEKRLEDKFFGDWYHNAGIIIGACVMSWLVALFGGGLAWVIIVCAICMTYYRTSVKRFRRNVRDDLTRETALKRLSTDSESVDWINTFLIKFWPIYQPVLAATVINSVDQVLSTATPAFLDSLRLETFTMGSKPPRLEHVRSYPKTEDDIIEMDWRFSFNPHDTSDMTAFQLKSQVNPRIVLEIRVGKGLASKGLPVIVEDFACSGEMKVKIKLQINFPHIEKVDICFLRPPSLDFVCKPLGGDLLGMDIGLMPGLKTFILDMVHANLGPMFYAPHVFTLNIAQMLAGAAVDSAIGVLAVTVHNAQGLKNPDQFSGTPDPYVSLCLNGREELARTHTKKENANPRWNETIYLVITSFNDALWLQVFDFNEFRKDKELGVASFPLKSLEDGEPEQQNVQLPVIAAGKPRGVMTCDFRFFPVLSGAKNADGTTQLVPEMNTGILRYTIHRAKQLDYTKSMVGQLSPYATFVINSRKIKETKIVKRSNDPIWEEHVEILVRDRENCKLGLILKDSRDLQEDPTIGYYQLKLNDMLDATAKGQDWFPLSGVKTGKVQIRAQWKPVALKGDLGAGDGGYIRPIGVIRLHLIRAKDLRNVEKIGKSDPYCRVLLSGVEKAKTVTFDENLNPEWDEILYIPVHSNREKVTLEVMDSENIGKDRTLGQYDFDIAPYIVESPEVEGEFLPHTERLEQLVPLILDRTRQQKGILTFNVSFYPTMNVADAELEKAKEEEAAAKENEQAAEQAAEQTDPDDEKVPVPPTPTVDGSVADMLAAAEKEIENENEGEAPQKRKSVPIKLTHEELLHKNSGLLVFKIHDVDLAQRECYLQVMMDDFLFPAFMSSKIRIRKGKLDEIGDAFVRELEFSRITLRLVEHHKNKDFGELIAELKGNTLSLLKQCLHKPTVLTLPSKVHGVSKITVTLNYVPILMTLDERESITNMGTLRVDVLDAADLPAADRNGKSDPYVIFELNGDRVHKTETQKKTLHPAWNEFFQVEIPSKVAADFKCKVYDWDLAGDDDFLGAANIDLRKVEPFKKSIATIPLDGKSGTLRLAFVFTPDYVVRQRHTTATFSGTFAVPGKIVTNVAGVPIKGITKVGGGVIKGASFLGKGLVGLGKKDRDESSDDGGSTTNFPVPGGPSHAPAPVHEAPAVIDDTRSSGSGSPPRLKTPSNRDSASLNPYGSHRSTKSVSGTSIAPETGSANITLVSASGFKEGQKLRVHLVTTKGREREIFKSKTHKYTGGTLHWLNDEHITHACTPDSSFKVEVYHDSRFPGADDKLGEGFLILANGDSPVETTVPVGPGQITFKTSFRYSGGEERPERPGSAHSHHRRSFFGRSRNNSPP</sequence>
<dbReference type="SUPFAM" id="SSF49562">
    <property type="entry name" value="C2 domain (Calcium/lipid-binding domain, CaLB)"/>
    <property type="match status" value="4"/>
</dbReference>
<dbReference type="InterPro" id="IPR000008">
    <property type="entry name" value="C2_dom"/>
</dbReference>